<organism evidence="3 4">
    <name type="scientific">Pelagomonas calceolata</name>
    <dbReference type="NCBI Taxonomy" id="35677"/>
    <lineage>
        <taxon>Eukaryota</taxon>
        <taxon>Sar</taxon>
        <taxon>Stramenopiles</taxon>
        <taxon>Ochrophyta</taxon>
        <taxon>Pelagophyceae</taxon>
        <taxon>Pelagomonadales</taxon>
        <taxon>Pelagomonadaceae</taxon>
        <taxon>Pelagomonas</taxon>
    </lineage>
</organism>
<gene>
    <name evidence="3" type="ORF">PECAL_6P17450</name>
</gene>
<keyword evidence="1" id="KW-0472">Membrane</keyword>
<protein>
    <submittedName>
        <fullName evidence="3">Uncharacterized protein</fullName>
    </submittedName>
</protein>
<feature type="transmembrane region" description="Helical" evidence="1">
    <location>
        <begin position="89"/>
        <end position="108"/>
    </location>
</feature>
<evidence type="ECO:0000313" key="3">
    <source>
        <dbReference type="EMBL" id="CAH0380105.1"/>
    </source>
</evidence>
<dbReference type="Pfam" id="PF05684">
    <property type="entry name" value="DUF819"/>
    <property type="match status" value="1"/>
</dbReference>
<keyword evidence="4" id="KW-1185">Reference proteome</keyword>
<proteinExistence type="predicted"/>
<feature type="transmembrane region" description="Helical" evidence="1">
    <location>
        <begin position="158"/>
        <end position="179"/>
    </location>
</feature>
<name>A0A8J2WTD7_9STRA</name>
<reference evidence="3" key="1">
    <citation type="submission" date="2021-11" db="EMBL/GenBank/DDBJ databases">
        <authorList>
            <consortium name="Genoscope - CEA"/>
            <person name="William W."/>
        </authorList>
    </citation>
    <scope>NUCLEOTIDE SEQUENCE</scope>
</reference>
<accession>A0A8J2WTD7</accession>
<dbReference type="Proteomes" id="UP000789595">
    <property type="component" value="Unassembled WGS sequence"/>
</dbReference>
<dbReference type="PANTHER" id="PTHR34289">
    <property type="entry name" value="PROTEIN, PUTATIVE (DUF819)-RELATED"/>
    <property type="match status" value="1"/>
</dbReference>
<feature type="transmembrane region" description="Helical" evidence="1">
    <location>
        <begin position="277"/>
        <end position="299"/>
    </location>
</feature>
<evidence type="ECO:0000256" key="2">
    <source>
        <dbReference type="SAM" id="SignalP"/>
    </source>
</evidence>
<feature type="non-terminal residue" evidence="3">
    <location>
        <position position="341"/>
    </location>
</feature>
<dbReference type="InterPro" id="IPR008537">
    <property type="entry name" value="DUF819"/>
</dbReference>
<keyword evidence="1" id="KW-0812">Transmembrane</keyword>
<dbReference type="AlphaFoldDB" id="A0A8J2WTD7"/>
<evidence type="ECO:0000313" key="4">
    <source>
        <dbReference type="Proteomes" id="UP000789595"/>
    </source>
</evidence>
<keyword evidence="1" id="KW-1133">Transmembrane helix</keyword>
<dbReference type="PANTHER" id="PTHR34289:SF8">
    <property type="entry name" value="DUF819 DOMAIN-CONTAINING PROTEIN"/>
    <property type="match status" value="1"/>
</dbReference>
<evidence type="ECO:0000256" key="1">
    <source>
        <dbReference type="SAM" id="Phobius"/>
    </source>
</evidence>
<feature type="transmembrane region" description="Helical" evidence="1">
    <location>
        <begin position="186"/>
        <end position="208"/>
    </location>
</feature>
<feature type="chain" id="PRO_5035202930" evidence="2">
    <location>
        <begin position="18"/>
        <end position="341"/>
    </location>
</feature>
<sequence>MRSALVQLTALAACSHALLAPQQSLRRTAGRQVASLRRTSCRKAAPYSNELRALAGVAVSAKLGTREPCAALAAAAALASIKVLPRESIIYAGGWTVVLPLSLALTLIGRESKGTKDGVAIRRVGAAFAAGALSSVAGAFVAAKLLRPTLGAASNQGAAALAASYVGGSANFFVVAEAVGLKNNGLLAALATADVVVMAAYIVLLQFLASKYGAPRPETATVSKTEDAGSPVVPLFLGACCVAAAAPLKPSLRTAAIAVSAVACRWFTRARGAARRMAGWCLAAFYACLGACSPVSAVVKAGAPAVGLAVAALAGHALLLAACTLKGPWTVDEALVASNAC</sequence>
<feature type="transmembrane region" description="Helical" evidence="1">
    <location>
        <begin position="305"/>
        <end position="325"/>
    </location>
</feature>
<feature type="transmembrane region" description="Helical" evidence="1">
    <location>
        <begin position="120"/>
        <end position="146"/>
    </location>
</feature>
<feature type="signal peptide" evidence="2">
    <location>
        <begin position="1"/>
        <end position="17"/>
    </location>
</feature>
<comment type="caution">
    <text evidence="3">The sequence shown here is derived from an EMBL/GenBank/DDBJ whole genome shotgun (WGS) entry which is preliminary data.</text>
</comment>
<keyword evidence="2" id="KW-0732">Signal</keyword>
<dbReference type="EMBL" id="CAKKNE010000006">
    <property type="protein sequence ID" value="CAH0380105.1"/>
    <property type="molecule type" value="Genomic_DNA"/>
</dbReference>